<proteinExistence type="predicted"/>
<dbReference type="Pfam" id="PF14107">
    <property type="entry name" value="DUF4280"/>
    <property type="match status" value="1"/>
</dbReference>
<dbReference type="InterPro" id="IPR025460">
    <property type="entry name" value="DUF4280"/>
</dbReference>
<dbReference type="EMBL" id="AP027925">
    <property type="protein sequence ID" value="BED92698.1"/>
    <property type="molecule type" value="Genomic_DNA"/>
</dbReference>
<evidence type="ECO:0000313" key="1">
    <source>
        <dbReference type="EMBL" id="BED92698.1"/>
    </source>
</evidence>
<dbReference type="Proteomes" id="UP001335720">
    <property type="component" value="Chromosome"/>
</dbReference>
<name>A0AA48KXR7_9FIRM</name>
<organism evidence="1">
    <name type="scientific">Candidatus Paraimprobicoccus trichonymphae</name>
    <dbReference type="NCBI Taxonomy" id="3033793"/>
    <lineage>
        <taxon>Bacteria</taxon>
        <taxon>Bacillati</taxon>
        <taxon>Bacillota</taxon>
        <taxon>Clostridia</taxon>
        <taxon>Candidatus Paraimprobicoccus</taxon>
    </lineage>
</organism>
<reference evidence="1" key="1">
    <citation type="journal article" date="2023" name="ISME J.">
        <title>Emergence of putative energy parasites within Clostridia revealed by genome analysis of a novel endosymbiotic clade.</title>
        <authorList>
            <person name="Takahashi K."/>
            <person name="Kuwahara H."/>
            <person name="Horikawa Y."/>
            <person name="Izawa K."/>
            <person name="Kato D."/>
            <person name="Inagaki T."/>
            <person name="Yuki M."/>
            <person name="Ohkuma M."/>
            <person name="Hongoh Y."/>
        </authorList>
    </citation>
    <scope>NUCLEOTIDE SEQUENCE</scope>
    <source>
        <strain evidence="1">RsTa-C01</strain>
    </source>
</reference>
<dbReference type="AlphaFoldDB" id="A0AA48KXR7"/>
<sequence>MGNPIINGDMIECSMACTLPPGVPQPGPLVPGPISKIPNLLTILPTCKVMIHGNFAATIMDNKPMVNIKPFQMSCGSPANLSNVNATITATIAATAAALGVPTPMHVYTPCFPNFTAPWIPPKTCTFIAGNSAIDKTSIVICANGGVVKISSASALRVSVSK</sequence>
<dbReference type="KEGG" id="ptrh:RsTaC01_0538"/>
<gene>
    <name evidence="1" type="ORF">RsTaC01_0538</name>
</gene>
<accession>A0AA48KXR7</accession>
<protein>
    <submittedName>
        <fullName evidence="1">DUF4280 domain-containing protein</fullName>
    </submittedName>
</protein>